<organism evidence="10 11">
    <name type="scientific">Emericella nidulans (strain FGSC A4 / ATCC 38163 / CBS 112.46 / NRRL 194 / M139)</name>
    <name type="common">Aspergillus nidulans</name>
    <dbReference type="NCBI Taxonomy" id="227321"/>
    <lineage>
        <taxon>Eukaryota</taxon>
        <taxon>Fungi</taxon>
        <taxon>Dikarya</taxon>
        <taxon>Ascomycota</taxon>
        <taxon>Pezizomycotina</taxon>
        <taxon>Eurotiomycetes</taxon>
        <taxon>Eurotiomycetidae</taxon>
        <taxon>Eurotiales</taxon>
        <taxon>Aspergillaceae</taxon>
        <taxon>Aspergillus</taxon>
        <taxon>Aspergillus subgen. Nidulantes</taxon>
    </lineage>
</organism>
<dbReference type="AlphaFoldDB" id="C8V598"/>
<feature type="domain" description="Major facilitator superfamily (MFS) profile" evidence="9">
    <location>
        <begin position="85"/>
        <end position="505"/>
    </location>
</feature>
<dbReference type="FunFam" id="1.20.1250.20:FF:000065">
    <property type="entry name" value="Putative MFS pantothenate transporter"/>
    <property type="match status" value="1"/>
</dbReference>
<dbReference type="VEuPathDB" id="FungiDB:AN4109"/>
<keyword evidence="5 8" id="KW-0472">Membrane</keyword>
<feature type="transmembrane region" description="Helical" evidence="8">
    <location>
        <begin position="246"/>
        <end position="266"/>
    </location>
</feature>
<evidence type="ECO:0000256" key="7">
    <source>
        <dbReference type="SAM" id="MobiDB-lite"/>
    </source>
</evidence>
<name>C8V598_EMENI</name>
<dbReference type="InterPro" id="IPR011701">
    <property type="entry name" value="MFS"/>
</dbReference>
<dbReference type="Pfam" id="PF07690">
    <property type="entry name" value="MFS_1"/>
    <property type="match status" value="1"/>
</dbReference>
<dbReference type="PANTHER" id="PTHR43791">
    <property type="entry name" value="PERMEASE-RELATED"/>
    <property type="match status" value="1"/>
</dbReference>
<keyword evidence="2" id="KW-0813">Transport</keyword>
<feature type="compositionally biased region" description="Low complexity" evidence="7">
    <location>
        <begin position="479"/>
        <end position="490"/>
    </location>
</feature>
<protein>
    <submittedName>
        <fullName evidence="10">MFS transporter Liz1/Seo1, putative (AFU_orthologue AFUA_3G00980)</fullName>
    </submittedName>
</protein>
<evidence type="ECO:0000313" key="10">
    <source>
        <dbReference type="EMBL" id="CBF74689.1"/>
    </source>
</evidence>
<keyword evidence="4 8" id="KW-1133">Transmembrane helix</keyword>
<dbReference type="HOGENOM" id="CLU_001265_4_2_1"/>
<dbReference type="GO" id="GO:0022857">
    <property type="term" value="F:transmembrane transporter activity"/>
    <property type="evidence" value="ECO:0000318"/>
    <property type="project" value="GO_Central"/>
</dbReference>
<keyword evidence="3 8" id="KW-0812">Transmembrane</keyword>
<dbReference type="Gene3D" id="1.20.1250.20">
    <property type="entry name" value="MFS general substrate transporter like domains"/>
    <property type="match status" value="1"/>
</dbReference>
<gene>
    <name evidence="10" type="ORF">ANIA_04109</name>
</gene>
<dbReference type="eggNOG" id="KOG2533">
    <property type="taxonomic scope" value="Eukaryota"/>
</dbReference>
<proteinExistence type="inferred from homology"/>
<evidence type="ECO:0000256" key="2">
    <source>
        <dbReference type="ARBA" id="ARBA00022448"/>
    </source>
</evidence>
<dbReference type="PANTHER" id="PTHR43791:SF39">
    <property type="entry name" value="TRANSPORTER LIZ1_SEO1, PUTATIVE (AFU_ORTHOLOGUE AFUA_3G00980)-RELATED"/>
    <property type="match status" value="1"/>
</dbReference>
<dbReference type="EMBL" id="BN001302">
    <property type="protein sequence ID" value="CBF74689.1"/>
    <property type="molecule type" value="Genomic_DNA"/>
</dbReference>
<evidence type="ECO:0000256" key="5">
    <source>
        <dbReference type="ARBA" id="ARBA00023136"/>
    </source>
</evidence>
<feature type="transmembrane region" description="Helical" evidence="8">
    <location>
        <begin position="213"/>
        <end position="234"/>
    </location>
</feature>
<dbReference type="KEGG" id="ani:ANIA_04109"/>
<dbReference type="OrthoDB" id="3639251at2759"/>
<dbReference type="Proteomes" id="UP000000560">
    <property type="component" value="Chromosome II"/>
</dbReference>
<reference evidence="11" key="1">
    <citation type="journal article" date="2005" name="Nature">
        <title>Sequencing of Aspergillus nidulans and comparative analysis with A. fumigatus and A. oryzae.</title>
        <authorList>
            <person name="Galagan J.E."/>
            <person name="Calvo S.E."/>
            <person name="Cuomo C."/>
            <person name="Ma L.J."/>
            <person name="Wortman J.R."/>
            <person name="Batzoglou S."/>
            <person name="Lee S.I."/>
            <person name="Basturkmen M."/>
            <person name="Spevak C.C."/>
            <person name="Clutterbuck J."/>
            <person name="Kapitonov V."/>
            <person name="Jurka J."/>
            <person name="Scazzocchio C."/>
            <person name="Farman M."/>
            <person name="Butler J."/>
            <person name="Purcell S."/>
            <person name="Harris S."/>
            <person name="Braus G.H."/>
            <person name="Draht O."/>
            <person name="Busch S."/>
            <person name="D'Enfert C."/>
            <person name="Bouchier C."/>
            <person name="Goldman G.H."/>
            <person name="Bell-Pedersen D."/>
            <person name="Griffiths-Jones S."/>
            <person name="Doonan J.H."/>
            <person name="Yu J."/>
            <person name="Vienken K."/>
            <person name="Pain A."/>
            <person name="Freitag M."/>
            <person name="Selker E.U."/>
            <person name="Archer D.B."/>
            <person name="Penalva M.A."/>
            <person name="Oakley B.R."/>
            <person name="Momany M."/>
            <person name="Tanaka T."/>
            <person name="Kumagai T."/>
            <person name="Asai K."/>
            <person name="Machida M."/>
            <person name="Nierman W.C."/>
            <person name="Denning D.W."/>
            <person name="Caddick M."/>
            <person name="Hynes M."/>
            <person name="Paoletti M."/>
            <person name="Fischer R."/>
            <person name="Miller B."/>
            <person name="Dyer P."/>
            <person name="Sachs M.S."/>
            <person name="Osmani S.A."/>
            <person name="Birren B.W."/>
        </authorList>
    </citation>
    <scope>NUCLEOTIDE SEQUENCE [LARGE SCALE GENOMIC DNA]</scope>
    <source>
        <strain evidence="11">FGSC A4 / ATCC 38163 / CBS 112.46 / NRRL 194 / M139</strain>
    </source>
</reference>
<evidence type="ECO:0000256" key="3">
    <source>
        <dbReference type="ARBA" id="ARBA00022692"/>
    </source>
</evidence>
<dbReference type="PROSITE" id="PS50850">
    <property type="entry name" value="MFS"/>
    <property type="match status" value="1"/>
</dbReference>
<evidence type="ECO:0000256" key="8">
    <source>
        <dbReference type="SAM" id="Phobius"/>
    </source>
</evidence>
<dbReference type="GO" id="GO:0016020">
    <property type="term" value="C:membrane"/>
    <property type="evidence" value="ECO:0000318"/>
    <property type="project" value="GO_Central"/>
</dbReference>
<feature type="transmembrane region" description="Helical" evidence="8">
    <location>
        <begin position="447"/>
        <end position="468"/>
    </location>
</feature>
<dbReference type="SUPFAM" id="SSF103473">
    <property type="entry name" value="MFS general substrate transporter"/>
    <property type="match status" value="1"/>
</dbReference>
<dbReference type="InterPro" id="IPR036259">
    <property type="entry name" value="MFS_trans_sf"/>
</dbReference>
<reference evidence="11" key="2">
    <citation type="journal article" date="2009" name="Fungal Genet. Biol.">
        <title>The 2008 update of the Aspergillus nidulans genome annotation: a community effort.</title>
        <authorList>
            <person name="Wortman J.R."/>
            <person name="Gilsenan J.M."/>
            <person name="Joardar V."/>
            <person name="Deegan J."/>
            <person name="Clutterbuck J."/>
            <person name="Andersen M.R."/>
            <person name="Archer D."/>
            <person name="Bencina M."/>
            <person name="Braus G."/>
            <person name="Coutinho P."/>
            <person name="von Dohren H."/>
            <person name="Doonan J."/>
            <person name="Driessen A.J."/>
            <person name="Durek P."/>
            <person name="Espeso E."/>
            <person name="Fekete E."/>
            <person name="Flipphi M."/>
            <person name="Estrada C.G."/>
            <person name="Geysens S."/>
            <person name="Goldman G."/>
            <person name="de Groot P.W."/>
            <person name="Hansen K."/>
            <person name="Harris S.D."/>
            <person name="Heinekamp T."/>
            <person name="Helmstaedt K."/>
            <person name="Henrissat B."/>
            <person name="Hofmann G."/>
            <person name="Homan T."/>
            <person name="Horio T."/>
            <person name="Horiuchi H."/>
            <person name="James S."/>
            <person name="Jones M."/>
            <person name="Karaffa L."/>
            <person name="Karanyi Z."/>
            <person name="Kato M."/>
            <person name="Keller N."/>
            <person name="Kelly D.E."/>
            <person name="Kiel J.A."/>
            <person name="Kim J.M."/>
            <person name="van der Klei I.J."/>
            <person name="Klis F.M."/>
            <person name="Kovalchuk A."/>
            <person name="Krasevec N."/>
            <person name="Kubicek C.P."/>
            <person name="Liu B."/>
            <person name="Maccabe A."/>
            <person name="Meyer V."/>
            <person name="Mirabito P."/>
            <person name="Miskei M."/>
            <person name="Mos M."/>
            <person name="Mullins J."/>
            <person name="Nelson D.R."/>
            <person name="Nielsen J."/>
            <person name="Oakley B.R."/>
            <person name="Osmani S.A."/>
            <person name="Pakula T."/>
            <person name="Paszewski A."/>
            <person name="Paulsen I."/>
            <person name="Pilsyk S."/>
            <person name="Pocsi I."/>
            <person name="Punt P.J."/>
            <person name="Ram A.F."/>
            <person name="Ren Q."/>
            <person name="Robellet X."/>
            <person name="Robson G."/>
            <person name="Seiboth B."/>
            <person name="van Solingen P."/>
            <person name="Specht T."/>
            <person name="Sun J."/>
            <person name="Taheri-Talesh N."/>
            <person name="Takeshita N."/>
            <person name="Ussery D."/>
            <person name="vanKuyk P.A."/>
            <person name="Visser H."/>
            <person name="van de Vondervoort P.J."/>
            <person name="de Vries R.P."/>
            <person name="Walton J."/>
            <person name="Xiang X."/>
            <person name="Xiong Y."/>
            <person name="Zeng A.P."/>
            <person name="Brandt B.W."/>
            <person name="Cornell M.J."/>
            <person name="van den Hondel C.A."/>
            <person name="Visser J."/>
            <person name="Oliver S.G."/>
            <person name="Turner G."/>
        </authorList>
    </citation>
    <scope>GENOME REANNOTATION</scope>
    <source>
        <strain evidence="11">FGSC A4 / ATCC 38163 / CBS 112.46 / NRRL 194 / M139</strain>
    </source>
</reference>
<keyword evidence="11" id="KW-1185">Reference proteome</keyword>
<evidence type="ECO:0000313" key="11">
    <source>
        <dbReference type="Proteomes" id="UP000000560"/>
    </source>
</evidence>
<dbReference type="GeneID" id="2873530"/>
<accession>C8V598</accession>
<dbReference type="InParanoid" id="C8V598"/>
<comment type="subcellular location">
    <subcellularLocation>
        <location evidence="1">Membrane</location>
        <topology evidence="1">Multi-pass membrane protein</topology>
    </subcellularLocation>
</comment>
<evidence type="ECO:0000259" key="9">
    <source>
        <dbReference type="PROSITE" id="PS50850"/>
    </source>
</evidence>
<dbReference type="InterPro" id="IPR020846">
    <property type="entry name" value="MFS_dom"/>
</dbReference>
<sequence length="505" mass="57390">MSLSFPEYINLEFTTVTERTASRLLQRSIRNTMTSSKVADERATIDASETIIQETPKRRWVSYIWDTFDKSPEERRLLTKLDAAILSFASLGYFIKYLDQININNAFVSGMKEDLGMYQNQLNYMQAAWTVGYVIGEIPSNIMLTKVRPRYWLPAMELLWTVLTMCLSRCNKASQFYVLRFFIGLAESTFYPGMQYIIGSWYRKDELAKRSCIFHTSSGIASMFSGYLMAGVYNLGGRGGFKGWQWLFIIDGVISLPVALLGFVILPDVPEISNPWYLTKQEVQLCQKRMELEGRKNRGPYTKAKLKKILTSWHIYFLTGLYITFNNANGGQPVFQQYLKASTNPVYSVGQINSYPTTTYAVQVFTTLVYASVWDIPDGWKWTCYIMSGAGYGLSGLCMAWAHEICSGDNEERALVVGSMNEMAYVFQAWLPQVVWQQIDAPQYRKGFITGTVMSVLLIIFTLSIRSLQTRENRKTRRGGAVESEGSVGSQTEESVNVVVDTQGK</sequence>
<feature type="transmembrane region" description="Helical" evidence="8">
    <location>
        <begin position="177"/>
        <end position="198"/>
    </location>
</feature>
<feature type="region of interest" description="Disordered" evidence="7">
    <location>
        <begin position="474"/>
        <end position="505"/>
    </location>
</feature>
<evidence type="ECO:0000256" key="4">
    <source>
        <dbReference type="ARBA" id="ARBA00022989"/>
    </source>
</evidence>
<dbReference type="RefSeq" id="XP_050467360.1">
    <property type="nucleotide sequence ID" value="XM_050611324.1"/>
</dbReference>
<dbReference type="OMA" id="SWHIWAL"/>
<evidence type="ECO:0000256" key="6">
    <source>
        <dbReference type="ARBA" id="ARBA00037968"/>
    </source>
</evidence>
<comment type="similarity">
    <text evidence="6">Belongs to the major facilitator superfamily. Allantoate permease family.</text>
</comment>
<evidence type="ECO:0000256" key="1">
    <source>
        <dbReference type="ARBA" id="ARBA00004141"/>
    </source>
</evidence>